<dbReference type="PROSITE" id="PS50206">
    <property type="entry name" value="RHODANESE_3"/>
    <property type="match status" value="2"/>
</dbReference>
<sequence>MGKVFKSVDEIQFDGVRFIDARFDLQDKEAGKKAFEEGHAIGAIYIDLEQQLSDMDSKDGRHPMPNKEKLMSVFQELGLRYEDQIVIYDQGAAPFAPRAWWMLTYAGFPNVVIINGGASALEMKIPFTKDVVKYPPTIIDFDWKDELYAPRQAVKAIVEGEVKATLLDARAAERYRGEVEPLDKVAGHIPTAKNFDWEQLKTDGQLQANDTLRQKVAPDEHVVVYCGSGVTASPLYAVLADEGYENIQLYVGSFSDWITQYDVEKGTNE</sequence>
<protein>
    <submittedName>
        <fullName evidence="4">Thiosulfate sulfurtransferase</fullName>
    </submittedName>
</protein>
<evidence type="ECO:0000313" key="5">
    <source>
        <dbReference type="Proteomes" id="UP000094784"/>
    </source>
</evidence>
<evidence type="ECO:0000256" key="2">
    <source>
        <dbReference type="ARBA" id="ARBA00022737"/>
    </source>
</evidence>
<dbReference type="CDD" id="cd01448">
    <property type="entry name" value="TST_Repeat_1"/>
    <property type="match status" value="1"/>
</dbReference>
<dbReference type="InterPro" id="IPR001763">
    <property type="entry name" value="Rhodanese-like_dom"/>
</dbReference>
<name>A0A1E4R5P2_9BACI</name>
<evidence type="ECO:0000313" key="4">
    <source>
        <dbReference type="EMBL" id="ODV55759.1"/>
    </source>
</evidence>
<keyword evidence="1 4" id="KW-0808">Transferase</keyword>
<dbReference type="GO" id="GO:0004792">
    <property type="term" value="F:thiosulfate-cyanide sulfurtransferase activity"/>
    <property type="evidence" value="ECO:0007669"/>
    <property type="project" value="TreeGrafter"/>
</dbReference>
<accession>A0A1E4R5P2</accession>
<organism evidence="4 5">
    <name type="scientific">Lysinibacillus fusiformis</name>
    <dbReference type="NCBI Taxonomy" id="28031"/>
    <lineage>
        <taxon>Bacteria</taxon>
        <taxon>Bacillati</taxon>
        <taxon>Bacillota</taxon>
        <taxon>Bacilli</taxon>
        <taxon>Bacillales</taxon>
        <taxon>Bacillaceae</taxon>
        <taxon>Lysinibacillus</taxon>
    </lineage>
</organism>
<comment type="caution">
    <text evidence="4">The sequence shown here is derived from an EMBL/GenBank/DDBJ whole genome shotgun (WGS) entry which is preliminary data.</text>
</comment>
<dbReference type="Pfam" id="PF00581">
    <property type="entry name" value="Rhodanese"/>
    <property type="match status" value="2"/>
</dbReference>
<dbReference type="SUPFAM" id="SSF52821">
    <property type="entry name" value="Rhodanese/Cell cycle control phosphatase"/>
    <property type="match status" value="2"/>
</dbReference>
<dbReference type="SMART" id="SM00450">
    <property type="entry name" value="RHOD"/>
    <property type="match status" value="2"/>
</dbReference>
<reference evidence="4 5" key="1">
    <citation type="submission" date="2016-09" db="EMBL/GenBank/DDBJ databases">
        <title>Draft genome sequence of the soil isolate, Lysinibacillus fusiformis M5, a potential hypoxanthine producer.</title>
        <authorList>
            <person name="Gallegos-Monterrosa R."/>
            <person name="Maroti G."/>
            <person name="Balint B."/>
            <person name="Kovacs A.T."/>
        </authorList>
    </citation>
    <scope>NUCLEOTIDE SEQUENCE [LARGE SCALE GENOMIC DNA]</scope>
    <source>
        <strain evidence="4 5">M5</strain>
    </source>
</reference>
<dbReference type="OrthoDB" id="9770030at2"/>
<evidence type="ECO:0000259" key="3">
    <source>
        <dbReference type="PROSITE" id="PS50206"/>
    </source>
</evidence>
<dbReference type="Gene3D" id="3.40.250.10">
    <property type="entry name" value="Rhodanese-like domain"/>
    <property type="match status" value="2"/>
</dbReference>
<gene>
    <name evidence="4" type="ORF">BG258_07520</name>
</gene>
<dbReference type="EMBL" id="MECQ01000001">
    <property type="protein sequence ID" value="ODV55759.1"/>
    <property type="molecule type" value="Genomic_DNA"/>
</dbReference>
<dbReference type="CDD" id="cd01449">
    <property type="entry name" value="TST_Repeat_2"/>
    <property type="match status" value="1"/>
</dbReference>
<keyword evidence="2" id="KW-0677">Repeat</keyword>
<dbReference type="PANTHER" id="PTHR11364:SF27">
    <property type="entry name" value="SULFURTRANSFERASE"/>
    <property type="match status" value="1"/>
</dbReference>
<dbReference type="RefSeq" id="WP_069480809.1">
    <property type="nucleotide sequence ID" value="NZ_KV766182.1"/>
</dbReference>
<proteinExistence type="predicted"/>
<dbReference type="InterPro" id="IPR036873">
    <property type="entry name" value="Rhodanese-like_dom_sf"/>
</dbReference>
<dbReference type="AlphaFoldDB" id="A0A1E4R5P2"/>
<feature type="domain" description="Rhodanese" evidence="3">
    <location>
        <begin position="12"/>
        <end position="126"/>
    </location>
</feature>
<evidence type="ECO:0000256" key="1">
    <source>
        <dbReference type="ARBA" id="ARBA00022679"/>
    </source>
</evidence>
<dbReference type="Proteomes" id="UP000094784">
    <property type="component" value="Unassembled WGS sequence"/>
</dbReference>
<feature type="domain" description="Rhodanese" evidence="3">
    <location>
        <begin position="160"/>
        <end position="266"/>
    </location>
</feature>
<dbReference type="PANTHER" id="PTHR11364">
    <property type="entry name" value="THIOSULFATE SULFERTANSFERASE"/>
    <property type="match status" value="1"/>
</dbReference>
<dbReference type="InterPro" id="IPR045078">
    <property type="entry name" value="TST/MPST-like"/>
</dbReference>